<keyword evidence="5" id="KW-0326">Glycosidase</keyword>
<evidence type="ECO:0000256" key="3">
    <source>
        <dbReference type="ARBA" id="ARBA00012663"/>
    </source>
</evidence>
<dbReference type="Proteomes" id="UP000221369">
    <property type="component" value="Unassembled WGS sequence"/>
</dbReference>
<dbReference type="InterPro" id="IPR015882">
    <property type="entry name" value="HEX_bac_N"/>
</dbReference>
<dbReference type="GO" id="GO:0030203">
    <property type="term" value="P:glycosaminoglycan metabolic process"/>
    <property type="evidence" value="ECO:0007669"/>
    <property type="project" value="TreeGrafter"/>
</dbReference>
<dbReference type="PRINTS" id="PR00738">
    <property type="entry name" value="GLHYDRLASE20"/>
</dbReference>
<proteinExistence type="inferred from homology"/>
<dbReference type="CDD" id="cd06563">
    <property type="entry name" value="GH20_chitobiase-like"/>
    <property type="match status" value="1"/>
</dbReference>
<dbReference type="EMBL" id="PDJE01000001">
    <property type="protein sequence ID" value="PFG29226.1"/>
    <property type="molecule type" value="Genomic_DNA"/>
</dbReference>
<evidence type="ECO:0000256" key="4">
    <source>
        <dbReference type="ARBA" id="ARBA00022801"/>
    </source>
</evidence>
<dbReference type="GO" id="GO:0016020">
    <property type="term" value="C:membrane"/>
    <property type="evidence" value="ECO:0007669"/>
    <property type="project" value="TreeGrafter"/>
</dbReference>
<dbReference type="GO" id="GO:0004563">
    <property type="term" value="F:beta-N-acetylhexosaminidase activity"/>
    <property type="evidence" value="ECO:0007669"/>
    <property type="project" value="UniProtKB-EC"/>
</dbReference>
<comment type="caution">
    <text evidence="10">The sequence shown here is derived from an EMBL/GenBank/DDBJ whole genome shotgun (WGS) entry which is preliminary data.</text>
</comment>
<dbReference type="AlphaFoldDB" id="A0A2A9DS92"/>
<reference evidence="10 11" key="1">
    <citation type="submission" date="2017-10" db="EMBL/GenBank/DDBJ databases">
        <title>Sequencing the genomes of 1000 actinobacteria strains.</title>
        <authorList>
            <person name="Klenk H.-P."/>
        </authorList>
    </citation>
    <scope>NUCLEOTIDE SEQUENCE [LARGE SCALE GENOMIC DNA]</scope>
    <source>
        <strain evidence="10 11">DSM 21798</strain>
    </source>
</reference>
<dbReference type="InterPro" id="IPR025705">
    <property type="entry name" value="Beta_hexosaminidase_sua/sub"/>
</dbReference>
<comment type="similarity">
    <text evidence="2">Belongs to the glycosyl hydrolase 20 family.</text>
</comment>
<dbReference type="GO" id="GO:0005975">
    <property type="term" value="P:carbohydrate metabolic process"/>
    <property type="evidence" value="ECO:0007669"/>
    <property type="project" value="InterPro"/>
</dbReference>
<dbReference type="Gene3D" id="3.20.20.80">
    <property type="entry name" value="Glycosidases"/>
    <property type="match status" value="1"/>
</dbReference>
<accession>A0A2A9DS92</accession>
<feature type="region of interest" description="Disordered" evidence="7">
    <location>
        <begin position="172"/>
        <end position="193"/>
    </location>
</feature>
<dbReference type="PANTHER" id="PTHR22600:SF57">
    <property type="entry name" value="BETA-N-ACETYLHEXOSAMINIDASE"/>
    <property type="match status" value="1"/>
</dbReference>
<dbReference type="Pfam" id="PF00728">
    <property type="entry name" value="Glyco_hydro_20"/>
    <property type="match status" value="1"/>
</dbReference>
<feature type="domain" description="Glycoside hydrolase family 20 catalytic" evidence="8">
    <location>
        <begin position="113"/>
        <end position="455"/>
    </location>
</feature>
<comment type="catalytic activity">
    <reaction evidence="1">
        <text>Hydrolysis of terminal non-reducing N-acetyl-D-hexosamine residues in N-acetyl-beta-D-hexosaminides.</text>
        <dbReference type="EC" id="3.2.1.52"/>
    </reaction>
</comment>
<dbReference type="Gene3D" id="3.30.379.10">
    <property type="entry name" value="Chitobiase/beta-hexosaminidase domain 2-like"/>
    <property type="match status" value="1"/>
</dbReference>
<keyword evidence="4" id="KW-0378">Hydrolase</keyword>
<dbReference type="InterPro" id="IPR029018">
    <property type="entry name" value="Hex-like_dom2"/>
</dbReference>
<sequence>MAPTATIGAPPELVPAARVLQGLLRPATGFAFAIADAGSGDITLEIEPNADAEEYRLSIDEGGVVLRAGSPRGILWGIQSLVQLLPPAIHRSARTRTTEWMLPHCVISDAPRFPWRGLMLDVARHFLPKREVMRVIDLMAVHKLNTLHLHLTDDQGWRLQIDAFPRLTERGGWRSDSQRGHGPNATMTGRPHGGWYTKDDAREIVAYAAERGIDVVPEIEMPGHVQAALSAYPEWGIGEAPAEPWARWGISTRVLNLEEATVDAFRRILDEVIEVFPSRFIGIGGDEAKKTEWQGDARTQELMRERGLADEEAAQSWFIGQIDAHLTSRGRRAYGWDEILEGGLAAGATVASWRGRFGAVAAARAGHDVVVCPDDAVYLDYRQSDHEGEPIPVGFPLGVDDVYAFDPLPPELTPEQARHVLGGQANIWSEHLDSPRALDYMLFPRLCAVAEAVWSVDKDLADFRRRLDEHLVRLDALGVEYRDLEGPAPWQSRPDAPGKPITREERLAIQRALVENIVDRTASS</sequence>
<feature type="active site" description="Proton donor" evidence="6">
    <location>
        <position position="287"/>
    </location>
</feature>
<dbReference type="PANTHER" id="PTHR22600">
    <property type="entry name" value="BETA-HEXOSAMINIDASE"/>
    <property type="match status" value="1"/>
</dbReference>
<dbReference type="PIRSF" id="PIRSF001093">
    <property type="entry name" value="B-hxosamndse_ab_euk"/>
    <property type="match status" value="1"/>
</dbReference>
<dbReference type="SUPFAM" id="SSF51445">
    <property type="entry name" value="(Trans)glycosidases"/>
    <property type="match status" value="1"/>
</dbReference>
<protein>
    <recommendedName>
        <fullName evidence="3">beta-N-acetylhexosaminidase</fullName>
        <ecNumber evidence="3">3.2.1.52</ecNumber>
    </recommendedName>
</protein>
<evidence type="ECO:0000256" key="6">
    <source>
        <dbReference type="PIRSR" id="PIRSR625705-1"/>
    </source>
</evidence>
<dbReference type="SUPFAM" id="SSF55545">
    <property type="entry name" value="beta-N-acetylhexosaminidase-like domain"/>
    <property type="match status" value="1"/>
</dbReference>
<dbReference type="InterPro" id="IPR017853">
    <property type="entry name" value="GH"/>
</dbReference>
<evidence type="ECO:0000256" key="7">
    <source>
        <dbReference type="SAM" id="MobiDB-lite"/>
    </source>
</evidence>
<evidence type="ECO:0000259" key="9">
    <source>
        <dbReference type="Pfam" id="PF02838"/>
    </source>
</evidence>
<keyword evidence="11" id="KW-1185">Reference proteome</keyword>
<evidence type="ECO:0000256" key="1">
    <source>
        <dbReference type="ARBA" id="ARBA00001231"/>
    </source>
</evidence>
<evidence type="ECO:0000256" key="5">
    <source>
        <dbReference type="ARBA" id="ARBA00023295"/>
    </source>
</evidence>
<evidence type="ECO:0000256" key="2">
    <source>
        <dbReference type="ARBA" id="ARBA00006285"/>
    </source>
</evidence>
<name>A0A2A9DS92_9MICO</name>
<evidence type="ECO:0000313" key="11">
    <source>
        <dbReference type="Proteomes" id="UP000221369"/>
    </source>
</evidence>
<dbReference type="InterPro" id="IPR015883">
    <property type="entry name" value="Glyco_hydro_20_cat"/>
</dbReference>
<organism evidence="10 11">
    <name type="scientific">Paramicrobacterium agarici</name>
    <dbReference type="NCBI Taxonomy" id="630514"/>
    <lineage>
        <taxon>Bacteria</taxon>
        <taxon>Bacillati</taxon>
        <taxon>Actinomycetota</taxon>
        <taxon>Actinomycetes</taxon>
        <taxon>Micrococcales</taxon>
        <taxon>Microbacteriaceae</taxon>
        <taxon>Paramicrobacterium</taxon>
    </lineage>
</organism>
<evidence type="ECO:0000259" key="8">
    <source>
        <dbReference type="Pfam" id="PF00728"/>
    </source>
</evidence>
<feature type="domain" description="Beta-hexosaminidase bacterial type N-terminal" evidence="9">
    <location>
        <begin position="5"/>
        <end position="110"/>
    </location>
</feature>
<gene>
    <name evidence="10" type="ORF">ATJ78_0126</name>
</gene>
<dbReference type="Pfam" id="PF02838">
    <property type="entry name" value="Glyco_hydro_20b"/>
    <property type="match status" value="1"/>
</dbReference>
<dbReference type="EC" id="3.2.1.52" evidence="3"/>
<evidence type="ECO:0000313" key="10">
    <source>
        <dbReference type="EMBL" id="PFG29226.1"/>
    </source>
</evidence>